<reference evidence="1 2" key="1">
    <citation type="submission" date="2019-12" db="EMBL/GenBank/DDBJ databases">
        <title>Chromosome-level assembly of the Caenorhabditis remanei genome.</title>
        <authorList>
            <person name="Teterina A.A."/>
            <person name="Willis J.H."/>
            <person name="Phillips P.C."/>
        </authorList>
    </citation>
    <scope>NUCLEOTIDE SEQUENCE [LARGE SCALE GENOMIC DNA]</scope>
    <source>
        <strain evidence="1 2">PX506</strain>
        <tissue evidence="1">Whole organism</tissue>
    </source>
</reference>
<dbReference type="CTD" id="78777413"/>
<dbReference type="AlphaFoldDB" id="A0A6A5FTL5"/>
<sequence>MLPGTARPITLPPDYTPPEPGFVDINLATYMMMMGRVERISAQQIREMNRKMHELGPTKVWNSCNGFIIPPGSELSLDATPHSHHFVNKSASKPQPRRRQVSIKHYFEEKYKIRLNYPNSPLLRDPSGSMFPIETVWFRYRVF</sequence>
<organism evidence="1 2">
    <name type="scientific">Caenorhabditis remanei</name>
    <name type="common">Caenorhabditis vulgaris</name>
    <dbReference type="NCBI Taxonomy" id="31234"/>
    <lineage>
        <taxon>Eukaryota</taxon>
        <taxon>Metazoa</taxon>
        <taxon>Ecdysozoa</taxon>
        <taxon>Nematoda</taxon>
        <taxon>Chromadorea</taxon>
        <taxon>Rhabditida</taxon>
        <taxon>Rhabditina</taxon>
        <taxon>Rhabditomorpha</taxon>
        <taxon>Rhabditoidea</taxon>
        <taxon>Rhabditidae</taxon>
        <taxon>Peloderinae</taxon>
        <taxon>Caenorhabditis</taxon>
    </lineage>
</organism>
<dbReference type="EMBL" id="WUAV01000006">
    <property type="protein sequence ID" value="KAF1745904.1"/>
    <property type="molecule type" value="Genomic_DNA"/>
</dbReference>
<gene>
    <name evidence="1" type="ORF">GCK72_022351</name>
</gene>
<evidence type="ECO:0000313" key="1">
    <source>
        <dbReference type="EMBL" id="KAF1745904.1"/>
    </source>
</evidence>
<dbReference type="SUPFAM" id="SSF101690">
    <property type="entry name" value="PAZ domain"/>
    <property type="match status" value="1"/>
</dbReference>
<dbReference type="Proteomes" id="UP000483820">
    <property type="component" value="Chromosome X"/>
</dbReference>
<accession>A0A6A5FTL5</accession>
<protein>
    <submittedName>
        <fullName evidence="1">Uncharacterized protein</fullName>
    </submittedName>
</protein>
<name>A0A6A5FTL5_CAERE</name>
<dbReference type="InterPro" id="IPR036085">
    <property type="entry name" value="PAZ_dom_sf"/>
</dbReference>
<dbReference type="KEGG" id="crq:GCK72_022351"/>
<evidence type="ECO:0000313" key="2">
    <source>
        <dbReference type="Proteomes" id="UP000483820"/>
    </source>
</evidence>
<dbReference type="RefSeq" id="XP_053578340.1">
    <property type="nucleotide sequence ID" value="XM_053734774.1"/>
</dbReference>
<comment type="caution">
    <text evidence="1">The sequence shown here is derived from an EMBL/GenBank/DDBJ whole genome shotgun (WGS) entry which is preliminary data.</text>
</comment>
<proteinExistence type="predicted"/>
<dbReference type="Gene3D" id="2.170.260.10">
    <property type="entry name" value="paz domain"/>
    <property type="match status" value="1"/>
</dbReference>
<dbReference type="GeneID" id="78777413"/>